<dbReference type="GO" id="GO:0000774">
    <property type="term" value="F:adenyl-nucleotide exchange factor activity"/>
    <property type="evidence" value="ECO:0007669"/>
    <property type="project" value="TreeGrafter"/>
</dbReference>
<dbReference type="OMA" id="QYCERQP"/>
<feature type="compositionally biased region" description="Low complexity" evidence="2">
    <location>
        <begin position="297"/>
        <end position="308"/>
    </location>
</feature>
<dbReference type="InterPro" id="IPR036533">
    <property type="entry name" value="BAG_dom_sf"/>
</dbReference>
<dbReference type="Pfam" id="PF02179">
    <property type="entry name" value="BAG"/>
    <property type="match status" value="1"/>
</dbReference>
<feature type="compositionally biased region" description="Polar residues" evidence="2">
    <location>
        <begin position="561"/>
        <end position="575"/>
    </location>
</feature>
<dbReference type="InterPro" id="IPR039773">
    <property type="entry name" value="BAG_chaperone_regulator"/>
</dbReference>
<dbReference type="GO" id="GO:0016020">
    <property type="term" value="C:membrane"/>
    <property type="evidence" value="ECO:0007669"/>
    <property type="project" value="TreeGrafter"/>
</dbReference>
<dbReference type="GeneID" id="113402858"/>
<dbReference type="Proteomes" id="UP001652626">
    <property type="component" value="Chromosome 9"/>
</dbReference>
<dbReference type="InterPro" id="IPR003103">
    <property type="entry name" value="BAG_domain"/>
</dbReference>
<feature type="region of interest" description="Disordered" evidence="2">
    <location>
        <begin position="237"/>
        <end position="376"/>
    </location>
</feature>
<dbReference type="RefSeq" id="XP_026498988.2">
    <property type="nucleotide sequence ID" value="XM_026643203.2"/>
</dbReference>
<dbReference type="AlphaFoldDB" id="A0A8B8IPE2"/>
<feature type="compositionally biased region" description="Pro residues" evidence="2">
    <location>
        <begin position="343"/>
        <end position="371"/>
    </location>
</feature>
<evidence type="ECO:0000313" key="5">
    <source>
        <dbReference type="RefSeq" id="XP_026498988.2"/>
    </source>
</evidence>
<feature type="compositionally biased region" description="Low complexity" evidence="2">
    <location>
        <begin position="321"/>
        <end position="342"/>
    </location>
</feature>
<evidence type="ECO:0000256" key="2">
    <source>
        <dbReference type="SAM" id="MobiDB-lite"/>
    </source>
</evidence>
<dbReference type="OrthoDB" id="333905at2759"/>
<accession>A0A8B8IPE2</accession>
<keyword evidence="4" id="KW-1185">Reference proteome</keyword>
<evidence type="ECO:0000259" key="3">
    <source>
        <dbReference type="PROSITE" id="PS51035"/>
    </source>
</evidence>
<feature type="compositionally biased region" description="Basic and acidic residues" evidence="2">
    <location>
        <begin position="594"/>
        <end position="634"/>
    </location>
</feature>
<feature type="domain" description="BAG" evidence="3">
    <location>
        <begin position="378"/>
        <end position="455"/>
    </location>
</feature>
<feature type="region of interest" description="Disordered" evidence="2">
    <location>
        <begin position="496"/>
        <end position="688"/>
    </location>
</feature>
<name>A0A8B8IPE2_VANTA</name>
<feature type="compositionally biased region" description="Basic and acidic residues" evidence="2">
    <location>
        <begin position="644"/>
        <end position="661"/>
    </location>
</feature>
<dbReference type="PROSITE" id="PS51035">
    <property type="entry name" value="BAG"/>
    <property type="match status" value="1"/>
</dbReference>
<keyword evidence="1" id="KW-0143">Chaperone</keyword>
<feature type="compositionally biased region" description="Polar residues" evidence="2">
    <location>
        <begin position="183"/>
        <end position="192"/>
    </location>
</feature>
<protein>
    <submittedName>
        <fullName evidence="5">BAG domain-containing protein Samui isoform X1</fullName>
    </submittedName>
</protein>
<reference evidence="5" key="1">
    <citation type="submission" date="2025-08" db="UniProtKB">
        <authorList>
            <consortium name="RefSeq"/>
        </authorList>
    </citation>
    <scope>IDENTIFICATION</scope>
    <source>
        <tissue evidence="5">Whole body</tissue>
    </source>
</reference>
<feature type="compositionally biased region" description="Low complexity" evidence="2">
    <location>
        <begin position="193"/>
        <end position="209"/>
    </location>
</feature>
<dbReference type="GO" id="GO:0005829">
    <property type="term" value="C:cytosol"/>
    <property type="evidence" value="ECO:0007669"/>
    <property type="project" value="TreeGrafter"/>
</dbReference>
<gene>
    <name evidence="5" type="primary">Stv</name>
</gene>
<evidence type="ECO:0000313" key="4">
    <source>
        <dbReference type="Proteomes" id="UP001652626"/>
    </source>
</evidence>
<feature type="compositionally biased region" description="Basic and acidic residues" evidence="2">
    <location>
        <begin position="524"/>
        <end position="546"/>
    </location>
</feature>
<feature type="region of interest" description="Disordered" evidence="2">
    <location>
        <begin position="1"/>
        <end position="30"/>
    </location>
</feature>
<proteinExistence type="predicted"/>
<feature type="compositionally biased region" description="Polar residues" evidence="2">
    <location>
        <begin position="502"/>
        <end position="515"/>
    </location>
</feature>
<dbReference type="SMART" id="SM00264">
    <property type="entry name" value="BAG"/>
    <property type="match status" value="1"/>
</dbReference>
<feature type="compositionally biased region" description="Basic residues" evidence="2">
    <location>
        <begin position="584"/>
        <end position="593"/>
    </location>
</feature>
<dbReference type="GO" id="GO:0051087">
    <property type="term" value="F:protein-folding chaperone binding"/>
    <property type="evidence" value="ECO:0007669"/>
    <property type="project" value="InterPro"/>
</dbReference>
<evidence type="ECO:0000256" key="1">
    <source>
        <dbReference type="ARBA" id="ARBA00023186"/>
    </source>
</evidence>
<dbReference type="GO" id="GO:0050821">
    <property type="term" value="P:protein stabilization"/>
    <property type="evidence" value="ECO:0007669"/>
    <property type="project" value="TreeGrafter"/>
</dbReference>
<dbReference type="Gene3D" id="1.20.58.120">
    <property type="entry name" value="BAG domain"/>
    <property type="match status" value="1"/>
</dbReference>
<sequence length="688" mass="77218">MESPVVLDKPPEYYGNATNERGFPFDEEEGSGAWSELAARHPDIAARLRQRPATWARKRRPSSQDGIDDTADSFGGFDRFPFDDIPPEFREHFPSHWNRRFGPREEQYQQPSSPQPHSPQHQTAATQTEQDTEQLHDEQTPLPQYGLRNTVDLGQKSPADPSVVDADERSHRSMSAPPDHRTVNPNCNKMSGQNHQEQQQPHQPEQSSNVRHIPIFVEGRDEPVINKSVDHGTHFAEAKPTYVPPPQPHIDRDQYFADDGPVGFPFAKSFDRPFFRQGPQPFTKQKMYPQAAFNRGPSPQRSQSPKPQTYQEQTAPRAETPSRPQQKQAPPQQKQPSPQQRQAPPPQHTAPQQPPHSQVPPQAPQTPPQPQAPSANDPITLILSIQTDVLNLMTDVENFKGTKNDKQYLYLDEMLTRNLIKLDNIETDGKENIRQARKEAIKCIQKCIAVLEAKADSNKALASTQPQDIDMQNKDGENAAVTQENVQNGDVEMKETTKENESLTAQGAQDTTPGSEGQIEENIQEQKPEEPKSEEVQTTDKADKDLVQPVIADTRPDDTKASNATLEPTTETQKAPENAEKKQSPKKTIKKRDKSKDKKDVAKENKKEEVATENKETKDSEKEDKKEVTDKNEVSEAVNTSEVTVDKQDKSLDNKDGKEEVMQVDANAKGDSNKTDSQEMEVDGAASQ</sequence>
<dbReference type="GO" id="GO:0005634">
    <property type="term" value="C:nucleus"/>
    <property type="evidence" value="ECO:0007669"/>
    <property type="project" value="TreeGrafter"/>
</dbReference>
<dbReference type="PANTHER" id="PTHR12329">
    <property type="entry name" value="BCL2-ASSOCIATED ATHANOGENE"/>
    <property type="match status" value="1"/>
</dbReference>
<feature type="region of interest" description="Disordered" evidence="2">
    <location>
        <begin position="48"/>
        <end position="209"/>
    </location>
</feature>
<feature type="compositionally biased region" description="Low complexity" evidence="2">
    <location>
        <begin position="118"/>
        <end position="129"/>
    </location>
</feature>
<organism evidence="4 5">
    <name type="scientific">Vanessa tameamea</name>
    <name type="common">Kamehameha butterfly</name>
    <dbReference type="NCBI Taxonomy" id="334116"/>
    <lineage>
        <taxon>Eukaryota</taxon>
        <taxon>Metazoa</taxon>
        <taxon>Ecdysozoa</taxon>
        <taxon>Arthropoda</taxon>
        <taxon>Hexapoda</taxon>
        <taxon>Insecta</taxon>
        <taxon>Pterygota</taxon>
        <taxon>Neoptera</taxon>
        <taxon>Endopterygota</taxon>
        <taxon>Lepidoptera</taxon>
        <taxon>Glossata</taxon>
        <taxon>Ditrysia</taxon>
        <taxon>Papilionoidea</taxon>
        <taxon>Nymphalidae</taxon>
        <taxon>Nymphalinae</taxon>
        <taxon>Vanessa</taxon>
    </lineage>
</organism>
<dbReference type="PANTHER" id="PTHR12329:SF5">
    <property type="entry name" value="STARVIN, ISOFORM E"/>
    <property type="match status" value="1"/>
</dbReference>
<dbReference type="SUPFAM" id="SSF63491">
    <property type="entry name" value="BAG domain"/>
    <property type="match status" value="1"/>
</dbReference>